<dbReference type="AlphaFoldDB" id="C5CFU7"/>
<dbReference type="Proteomes" id="UP000002382">
    <property type="component" value="Chromosome"/>
</dbReference>
<evidence type="ECO:0000313" key="1">
    <source>
        <dbReference type="EMBL" id="ACR80441.1"/>
    </source>
</evidence>
<dbReference type="OrthoDB" id="1433018at2"/>
<protein>
    <submittedName>
        <fullName evidence="1">OsmC family protein</fullName>
    </submittedName>
</protein>
<name>C5CFU7_KOSOT</name>
<dbReference type="PANTHER" id="PTHR35368:SF1">
    <property type="entry name" value="HYDROPEROXIDE REDUCTASE"/>
    <property type="match status" value="1"/>
</dbReference>
<dbReference type="PANTHER" id="PTHR35368">
    <property type="entry name" value="HYDROPEROXIDE REDUCTASE"/>
    <property type="match status" value="1"/>
</dbReference>
<proteinExistence type="predicted"/>
<gene>
    <name evidence="1" type="ordered locus">Kole_1756</name>
</gene>
<dbReference type="EMBL" id="CP001634">
    <property type="protein sequence ID" value="ACR80441.1"/>
    <property type="molecule type" value="Genomic_DNA"/>
</dbReference>
<dbReference type="InterPro" id="IPR015946">
    <property type="entry name" value="KH_dom-like_a/b"/>
</dbReference>
<dbReference type="SUPFAM" id="SSF82784">
    <property type="entry name" value="OsmC-like"/>
    <property type="match status" value="1"/>
</dbReference>
<dbReference type="eggNOG" id="COG1765">
    <property type="taxonomic scope" value="Bacteria"/>
</dbReference>
<organism evidence="1 2">
    <name type="scientific">Kosmotoga olearia (strain ATCC BAA-1733 / DSM 21960 / TBF 19.5.1)</name>
    <dbReference type="NCBI Taxonomy" id="521045"/>
    <lineage>
        <taxon>Bacteria</taxon>
        <taxon>Thermotogati</taxon>
        <taxon>Thermotogota</taxon>
        <taxon>Thermotogae</taxon>
        <taxon>Kosmotogales</taxon>
        <taxon>Kosmotogaceae</taxon>
        <taxon>Kosmotoga</taxon>
    </lineage>
</organism>
<keyword evidence="2" id="KW-1185">Reference proteome</keyword>
<accession>C5CFU7</accession>
<evidence type="ECO:0000313" key="2">
    <source>
        <dbReference type="Proteomes" id="UP000002382"/>
    </source>
</evidence>
<dbReference type="KEGG" id="kol:Kole_1756"/>
<dbReference type="Gene3D" id="3.30.300.20">
    <property type="match status" value="1"/>
</dbReference>
<dbReference type="InterPro" id="IPR036102">
    <property type="entry name" value="OsmC/Ohrsf"/>
</dbReference>
<dbReference type="InterPro" id="IPR052924">
    <property type="entry name" value="OsmC/Ohr_hydroprdx_reductase"/>
</dbReference>
<dbReference type="Pfam" id="PF02566">
    <property type="entry name" value="OsmC"/>
    <property type="match status" value="1"/>
</dbReference>
<dbReference type="RefSeq" id="WP_015869085.1">
    <property type="nucleotide sequence ID" value="NC_012785.1"/>
</dbReference>
<dbReference type="InterPro" id="IPR003718">
    <property type="entry name" value="OsmC/Ohr_fam"/>
</dbReference>
<reference evidence="1 2" key="1">
    <citation type="submission" date="2009-06" db="EMBL/GenBank/DDBJ databases">
        <title>Complete sequence of Thermotogales bacterium TBF 19.5.1.</title>
        <authorList>
            <consortium name="US DOE Joint Genome Institute"/>
            <person name="Lucas S."/>
            <person name="Copeland A."/>
            <person name="Lapidus A."/>
            <person name="Glavina del Rio T."/>
            <person name="Tice H."/>
            <person name="Bruce D."/>
            <person name="Goodwin L."/>
            <person name="Pitluck S."/>
            <person name="Chertkov O."/>
            <person name="Brettin T."/>
            <person name="Detter J.C."/>
            <person name="Han C."/>
            <person name="Schmutz J."/>
            <person name="Larimer F."/>
            <person name="Land M."/>
            <person name="Hauser L."/>
            <person name="Kyrpides N."/>
            <person name="Ovchinnikova G."/>
            <person name="Noll K."/>
        </authorList>
    </citation>
    <scope>NUCLEOTIDE SEQUENCE [LARGE SCALE GENOMIC DNA]</scope>
    <source>
        <strain evidence="2">ATCC BAA-1733 / DSM 21960 / TBF 19.5.1</strain>
    </source>
</reference>
<dbReference type="HOGENOM" id="CLU_100275_2_1_0"/>
<sequence>MPDMKFKISAVSDNPARVTVNARNFTMIVDEPPQLGGTDQGANPVEYVLAALAGCLNVVGHLVAKEMGIEIRNLSIEISGVLDPAKFMGKPTEERAGYKKIDVVMKVDTDADEDTLKKWLETIEQRCPVSDNLQNPTPVNITVEASR</sequence>
<reference evidence="1 2" key="2">
    <citation type="journal article" date="2011" name="J. Bacteriol.">
        <title>Genome Sequence of Kosmotoga olearia Strain TBF 19.5.1, a Thermophilic Bacterium with a Wide Growth Temperature Range, Isolated from the Troll B Oil Platform in the North Sea.</title>
        <authorList>
            <person name="Swithers K.S."/>
            <person name="Dipippo J.L."/>
            <person name="Bruce D.C."/>
            <person name="Detter C."/>
            <person name="Tapia R."/>
            <person name="Han S."/>
            <person name="Goodwin L.A."/>
            <person name="Han J."/>
            <person name="Woyke T."/>
            <person name="Pitluck S."/>
            <person name="Pennacchio L."/>
            <person name="Nolan M."/>
            <person name="Mikhailova N."/>
            <person name="Land M.L."/>
            <person name="Nesbo C.L."/>
            <person name="Gogarten J.P."/>
            <person name="Noll K.M."/>
        </authorList>
    </citation>
    <scope>NUCLEOTIDE SEQUENCE [LARGE SCALE GENOMIC DNA]</scope>
    <source>
        <strain evidence="2">ATCC BAA-1733 / DSM 21960 / TBF 19.5.1</strain>
    </source>
</reference>